<keyword evidence="5" id="KW-1185">Reference proteome</keyword>
<dbReference type="HAMAP" id="MF_00108">
    <property type="entry name" value="IspD"/>
    <property type="match status" value="1"/>
</dbReference>
<dbReference type="Pfam" id="PF01128">
    <property type="entry name" value="IspD"/>
    <property type="match status" value="1"/>
</dbReference>
<dbReference type="GO" id="GO:0019288">
    <property type="term" value="P:isopentenyl diphosphate biosynthetic process, methylerythritol 4-phosphate pathway"/>
    <property type="evidence" value="ECO:0007669"/>
    <property type="project" value="UniProtKB-UniRule"/>
</dbReference>
<keyword evidence="1 3" id="KW-0808">Transferase</keyword>
<dbReference type="CDD" id="cd02516">
    <property type="entry name" value="CDP-ME_synthetase"/>
    <property type="match status" value="1"/>
</dbReference>
<dbReference type="Gene3D" id="3.90.550.10">
    <property type="entry name" value="Spore Coat Polysaccharide Biosynthesis Protein SpsA, Chain A"/>
    <property type="match status" value="1"/>
</dbReference>
<keyword evidence="3" id="KW-0414">Isoprene biosynthesis</keyword>
<comment type="function">
    <text evidence="3">Catalyzes the formation of 4-diphosphocytidyl-2-C-methyl-D-erythritol from CTP and 2-C-methyl-D-erythritol 4-phosphate (MEP).</text>
</comment>
<keyword evidence="2 3" id="KW-0548">Nucleotidyltransferase</keyword>
<dbReference type="InterPro" id="IPR050088">
    <property type="entry name" value="IspD/TarI_cytidylyltransf_bact"/>
</dbReference>
<evidence type="ECO:0000256" key="3">
    <source>
        <dbReference type="HAMAP-Rule" id="MF_00108"/>
    </source>
</evidence>
<dbReference type="PANTHER" id="PTHR32125:SF4">
    <property type="entry name" value="2-C-METHYL-D-ERYTHRITOL 4-PHOSPHATE CYTIDYLYLTRANSFERASE, CHLOROPLASTIC"/>
    <property type="match status" value="1"/>
</dbReference>
<reference evidence="4 5" key="1">
    <citation type="submission" date="2019-07" db="EMBL/GenBank/DDBJ databases">
        <title>Thalassofilum flectens gen. nov., sp. nov., a novel moderate thermophilic anaerobe from a shallow sea hot spring in Kunashir Island (Russia), representing a new family in the order Bacteroidales, and proposal of Thalassofilacea fam. nov.</title>
        <authorList>
            <person name="Kochetkova T.V."/>
            <person name="Podosokorskaya O.A."/>
            <person name="Novikov A."/>
            <person name="Elcheninov A.G."/>
            <person name="Toshchakov S.V."/>
            <person name="Kublanov I.V."/>
        </authorList>
    </citation>
    <scope>NUCLEOTIDE SEQUENCE [LARGE SCALE GENOMIC DNA]</scope>
    <source>
        <strain evidence="4 5">38-H</strain>
    </source>
</reference>
<dbReference type="NCBIfam" id="NF001186">
    <property type="entry name" value="PRK00155.2-3"/>
    <property type="match status" value="1"/>
</dbReference>
<dbReference type="SUPFAM" id="SSF53448">
    <property type="entry name" value="Nucleotide-diphospho-sugar transferases"/>
    <property type="match status" value="1"/>
</dbReference>
<comment type="catalytic activity">
    <reaction evidence="3">
        <text>2-C-methyl-D-erythritol 4-phosphate + CTP + H(+) = 4-CDP-2-C-methyl-D-erythritol + diphosphate</text>
        <dbReference type="Rhea" id="RHEA:13429"/>
        <dbReference type="ChEBI" id="CHEBI:15378"/>
        <dbReference type="ChEBI" id="CHEBI:33019"/>
        <dbReference type="ChEBI" id="CHEBI:37563"/>
        <dbReference type="ChEBI" id="CHEBI:57823"/>
        <dbReference type="ChEBI" id="CHEBI:58262"/>
        <dbReference type="EC" id="2.7.7.60"/>
    </reaction>
</comment>
<proteinExistence type="inferred from homology"/>
<dbReference type="InterPro" id="IPR034683">
    <property type="entry name" value="IspD/TarI"/>
</dbReference>
<accession>A0A7D3XC42</accession>
<protein>
    <recommendedName>
        <fullName evidence="3">2-C-methyl-D-erythritol 4-phosphate cytidylyltransferase</fullName>
        <ecNumber evidence="3">2.7.7.60</ecNumber>
    </recommendedName>
    <alternativeName>
        <fullName evidence="3">4-diphosphocytidyl-2C-methyl-D-erythritol synthase</fullName>
    </alternativeName>
    <alternativeName>
        <fullName evidence="3">MEP cytidylyltransferase</fullName>
        <shortName evidence="3">MCT</shortName>
    </alternativeName>
</protein>
<comment type="pathway">
    <text evidence="3">Isoprenoid biosynthesis; isopentenyl diphosphate biosynthesis via DXP pathway; isopentenyl diphosphate from 1-deoxy-D-xylulose 5-phosphate: step 2/6.</text>
</comment>
<comment type="similarity">
    <text evidence="3">Belongs to the IspD/TarI cytidylyltransferase family. IspD subfamily.</text>
</comment>
<dbReference type="RefSeq" id="WP_173072248.1">
    <property type="nucleotide sequence ID" value="NZ_CP041345.1"/>
</dbReference>
<evidence type="ECO:0000313" key="4">
    <source>
        <dbReference type="EMBL" id="QKG78732.1"/>
    </source>
</evidence>
<feature type="site" description="Positions MEP for the nucleophilic attack" evidence="3">
    <location>
        <position position="154"/>
    </location>
</feature>
<dbReference type="EMBL" id="CP041345">
    <property type="protein sequence ID" value="QKG78732.1"/>
    <property type="molecule type" value="Genomic_DNA"/>
</dbReference>
<gene>
    <name evidence="3" type="primary">ispD</name>
    <name evidence="4" type="ORF">FHG85_00100</name>
</gene>
<evidence type="ECO:0000256" key="1">
    <source>
        <dbReference type="ARBA" id="ARBA00022679"/>
    </source>
</evidence>
<dbReference type="PANTHER" id="PTHR32125">
    <property type="entry name" value="2-C-METHYL-D-ERYTHRITOL 4-PHOSPHATE CYTIDYLYLTRANSFERASE, CHLOROPLASTIC"/>
    <property type="match status" value="1"/>
</dbReference>
<dbReference type="UniPathway" id="UPA00056">
    <property type="reaction ID" value="UER00093"/>
</dbReference>
<dbReference type="InterPro" id="IPR029044">
    <property type="entry name" value="Nucleotide-diphossugar_trans"/>
</dbReference>
<feature type="site" description="Transition state stabilizer" evidence="3">
    <location>
        <position position="17"/>
    </location>
</feature>
<dbReference type="NCBIfam" id="TIGR00453">
    <property type="entry name" value="ispD"/>
    <property type="match status" value="1"/>
</dbReference>
<feature type="site" description="Transition state stabilizer" evidence="3">
    <location>
        <position position="24"/>
    </location>
</feature>
<dbReference type="InterPro" id="IPR001228">
    <property type="entry name" value="IspD"/>
</dbReference>
<name>A0A7D3XC42_9BACT</name>
<evidence type="ECO:0000256" key="2">
    <source>
        <dbReference type="ARBA" id="ARBA00022695"/>
    </source>
</evidence>
<dbReference type="FunFam" id="3.90.550.10:FF:000003">
    <property type="entry name" value="2-C-methyl-D-erythritol 4-phosphate cytidylyltransferase"/>
    <property type="match status" value="1"/>
</dbReference>
<dbReference type="GO" id="GO:0050518">
    <property type="term" value="F:2-C-methyl-D-erythritol 4-phosphate cytidylyltransferase activity"/>
    <property type="evidence" value="ECO:0007669"/>
    <property type="project" value="UniProtKB-UniRule"/>
</dbReference>
<dbReference type="EC" id="2.7.7.60" evidence="3"/>
<dbReference type="Proteomes" id="UP000500961">
    <property type="component" value="Chromosome"/>
</dbReference>
<feature type="site" description="Positions MEP for the nucleophilic attack" evidence="3">
    <location>
        <position position="208"/>
    </location>
</feature>
<sequence length="228" mass="25662">MIPSNHVVIVAGGSGTRMGTDTPKQFLKINGKPILMHTIEKFLFISPQPNIVLVLPQNQIKIWEKLCEEHFFFHNIDIVAGGNTRFQSVKNGLSKIPSNNSLVAIHDGVRPFISVDVITRCFQTAEIHESAIPVIKPVESVRIIDNGSSKPFDRNNVFLVQTPQVFKSKLIKECYSKPEQNFFTDDASVFEYYGYQVTTVEGNRENIKITTPFDLLIANALINKKQNS</sequence>
<dbReference type="KEGG" id="ttz:FHG85_00100"/>
<organism evidence="4 5">
    <name type="scientific">Tenuifilum thalassicum</name>
    <dbReference type="NCBI Taxonomy" id="2590900"/>
    <lineage>
        <taxon>Bacteria</taxon>
        <taxon>Pseudomonadati</taxon>
        <taxon>Bacteroidota</taxon>
        <taxon>Bacteroidia</taxon>
        <taxon>Bacteroidales</taxon>
        <taxon>Tenuifilaceae</taxon>
        <taxon>Tenuifilum</taxon>
    </lineage>
</organism>
<evidence type="ECO:0000313" key="5">
    <source>
        <dbReference type="Proteomes" id="UP000500961"/>
    </source>
</evidence>
<dbReference type="AlphaFoldDB" id="A0A7D3XC42"/>